<reference evidence="3" key="1">
    <citation type="submission" date="2019-08" db="EMBL/GenBank/DDBJ databases">
        <authorList>
            <person name="Kucharzyk K."/>
            <person name="Murdoch R.W."/>
            <person name="Higgins S."/>
            <person name="Loffler F."/>
        </authorList>
    </citation>
    <scope>NUCLEOTIDE SEQUENCE</scope>
</reference>
<evidence type="ECO:0000313" key="3">
    <source>
        <dbReference type="EMBL" id="MPL77259.1"/>
    </source>
</evidence>
<proteinExistence type="predicted"/>
<sequence>MNEKKNNLTILLSLISICLFSFNLFSQETTSWYGELNVSSTTLPITLKIEEKADTTIILMGSPSQTNQMFSVTKQRFTKDSILFSMKSLNVVFKGKYNSTKDTIFASFKQGLLQENLIMVKTKELFETKRPQEPQPPYPYIEQELSFKVEGVNYDFKGTLTLPSIQGTYPCVILVTGSGLQNRDEELMNHKPFKVIADYLTRNNIAVFRYDDRGWNGDITDSTINNATTLDYAVDAQAAFDMIKTHPNINPKHIGMLGHSEGGVITSIAASKNPNISFVILLASTGQKGIDVLLQQNEVILKNIKMPKHAVKMQLSALKQMYKYIEKDYTSDEIEKRMNLWFEKELSKLNAEQRKESPFSTAMERTKFINQLSSNWMRTFLKLNPSDYLTKVKQPTFALNGTNDVQVLQEYNLPQIEKALKKAKNKNYKTYKAIAHNHLFQQCTTGMIDEYSKIEQTISPIILEQIKEFIKSTTK</sequence>
<dbReference type="InterPro" id="IPR053145">
    <property type="entry name" value="AB_hydrolase_Est10"/>
</dbReference>
<evidence type="ECO:0000256" key="1">
    <source>
        <dbReference type="ARBA" id="ARBA00022801"/>
    </source>
</evidence>
<comment type="caution">
    <text evidence="3">The sequence shown here is derived from an EMBL/GenBank/DDBJ whole genome shotgun (WGS) entry which is preliminary data.</text>
</comment>
<feature type="domain" description="Serine aminopeptidase S33" evidence="2">
    <location>
        <begin position="195"/>
        <end position="440"/>
    </location>
</feature>
<dbReference type="Gene3D" id="3.40.50.1820">
    <property type="entry name" value="alpha/beta hydrolase"/>
    <property type="match status" value="1"/>
</dbReference>
<dbReference type="PROSITE" id="PS00708">
    <property type="entry name" value="PRO_ENDOPEP_SER"/>
    <property type="match status" value="1"/>
</dbReference>
<dbReference type="GO" id="GO:0052689">
    <property type="term" value="F:carboxylic ester hydrolase activity"/>
    <property type="evidence" value="ECO:0007669"/>
    <property type="project" value="TreeGrafter"/>
</dbReference>
<keyword evidence="1" id="KW-0378">Hydrolase</keyword>
<dbReference type="InterPro" id="IPR022742">
    <property type="entry name" value="Hydrolase_4"/>
</dbReference>
<dbReference type="GO" id="GO:0004252">
    <property type="term" value="F:serine-type endopeptidase activity"/>
    <property type="evidence" value="ECO:0007669"/>
    <property type="project" value="InterPro"/>
</dbReference>
<dbReference type="GO" id="GO:0006508">
    <property type="term" value="P:proteolysis"/>
    <property type="evidence" value="ECO:0007669"/>
    <property type="project" value="InterPro"/>
</dbReference>
<dbReference type="PANTHER" id="PTHR43265:SF1">
    <property type="entry name" value="ESTERASE ESTD"/>
    <property type="match status" value="1"/>
</dbReference>
<evidence type="ECO:0000259" key="2">
    <source>
        <dbReference type="Pfam" id="PF12146"/>
    </source>
</evidence>
<dbReference type="EMBL" id="VSSQ01000105">
    <property type="protein sequence ID" value="MPL77259.1"/>
    <property type="molecule type" value="Genomic_DNA"/>
</dbReference>
<protein>
    <recommendedName>
        <fullName evidence="2">Serine aminopeptidase S33 domain-containing protein</fullName>
    </recommendedName>
</protein>
<name>A0A644UEH9_9ZZZZ</name>
<dbReference type="SUPFAM" id="SSF53474">
    <property type="entry name" value="alpha/beta-Hydrolases"/>
    <property type="match status" value="1"/>
</dbReference>
<dbReference type="AlphaFoldDB" id="A0A644UEH9"/>
<gene>
    <name evidence="3" type="ORF">SDC9_23112</name>
</gene>
<dbReference type="InterPro" id="IPR029058">
    <property type="entry name" value="AB_hydrolase_fold"/>
</dbReference>
<dbReference type="PANTHER" id="PTHR43265">
    <property type="entry name" value="ESTERASE ESTD"/>
    <property type="match status" value="1"/>
</dbReference>
<dbReference type="Pfam" id="PF12146">
    <property type="entry name" value="Hydrolase_4"/>
    <property type="match status" value="1"/>
</dbReference>
<accession>A0A644UEH9</accession>
<dbReference type="InterPro" id="IPR002471">
    <property type="entry name" value="Pept_S9_AS"/>
</dbReference>
<organism evidence="3">
    <name type="scientific">bioreactor metagenome</name>
    <dbReference type="NCBI Taxonomy" id="1076179"/>
    <lineage>
        <taxon>unclassified sequences</taxon>
        <taxon>metagenomes</taxon>
        <taxon>ecological metagenomes</taxon>
    </lineage>
</organism>